<feature type="compositionally biased region" description="Basic and acidic residues" evidence="6">
    <location>
        <begin position="1"/>
        <end position="10"/>
    </location>
</feature>
<dbReference type="Proteomes" id="UP000694392">
    <property type="component" value="Unplaced"/>
</dbReference>
<dbReference type="GO" id="GO:0005814">
    <property type="term" value="C:centriole"/>
    <property type="evidence" value="ECO:0007669"/>
    <property type="project" value="TreeGrafter"/>
</dbReference>
<dbReference type="OMA" id="HIMAGEA"/>
<evidence type="ECO:0000256" key="6">
    <source>
        <dbReference type="SAM" id="MobiDB-lite"/>
    </source>
</evidence>
<evidence type="ECO:0000256" key="1">
    <source>
        <dbReference type="ARBA" id="ARBA00004496"/>
    </source>
</evidence>
<dbReference type="GO" id="GO:0060271">
    <property type="term" value="P:cilium assembly"/>
    <property type="evidence" value="ECO:0007669"/>
    <property type="project" value="TreeGrafter"/>
</dbReference>
<evidence type="ECO:0000313" key="7">
    <source>
        <dbReference type="Ensembl" id="ENSSPUP00000006699.1"/>
    </source>
</evidence>
<dbReference type="GO" id="GO:0097539">
    <property type="term" value="C:ciliary transition fiber"/>
    <property type="evidence" value="ECO:0007669"/>
    <property type="project" value="TreeGrafter"/>
</dbReference>
<dbReference type="PANTHER" id="PTHR18902">
    <property type="entry name" value="NUCLEAR MITOTIC APPARATUS PROTEIN 1-RELATED"/>
    <property type="match status" value="1"/>
</dbReference>
<reference evidence="7" key="1">
    <citation type="submission" date="2025-08" db="UniProtKB">
        <authorList>
            <consortium name="Ensembl"/>
        </authorList>
    </citation>
    <scope>IDENTIFICATION</scope>
</reference>
<evidence type="ECO:0000313" key="8">
    <source>
        <dbReference type="Proteomes" id="UP000694392"/>
    </source>
</evidence>
<keyword evidence="3" id="KW-0597">Phosphoprotein</keyword>
<dbReference type="GeneTree" id="ENSGT00950000183078"/>
<evidence type="ECO:0008006" key="9">
    <source>
        <dbReference type="Google" id="ProtNLM"/>
    </source>
</evidence>
<evidence type="ECO:0000256" key="2">
    <source>
        <dbReference type="ARBA" id="ARBA00022490"/>
    </source>
</evidence>
<dbReference type="InterPro" id="IPR051841">
    <property type="entry name" value="MT-Golgi_org_protein"/>
</dbReference>
<proteinExistence type="predicted"/>
<protein>
    <recommendedName>
        <fullName evidence="9">Centrosomal protein of 164 kDa</fullName>
    </recommendedName>
</protein>
<feature type="coiled-coil region" evidence="5">
    <location>
        <begin position="328"/>
        <end position="379"/>
    </location>
</feature>
<evidence type="ECO:0000256" key="4">
    <source>
        <dbReference type="ARBA" id="ARBA00023054"/>
    </source>
</evidence>
<reference evidence="7" key="2">
    <citation type="submission" date="2025-09" db="UniProtKB">
        <authorList>
            <consortium name="Ensembl"/>
        </authorList>
    </citation>
    <scope>IDENTIFICATION</scope>
</reference>
<dbReference type="GO" id="GO:0005737">
    <property type="term" value="C:cytoplasm"/>
    <property type="evidence" value="ECO:0007669"/>
    <property type="project" value="UniProtKB-SubCell"/>
</dbReference>
<keyword evidence="2" id="KW-0963">Cytoplasm</keyword>
<evidence type="ECO:0000256" key="3">
    <source>
        <dbReference type="ARBA" id="ARBA00022553"/>
    </source>
</evidence>
<sequence>MERMREEHRKALAKTQDQYEEEERNRRAELLEKLKGDLERLRRLHESELKALQQELDGQLGDQRRRHQEKERKLQDLEMELELRGKEAQARSIQLNAQEEAIRKKRQQLLDEEKQFELERNEAAVASRLRQEEVRKEQADLTESIRELRRTLGALQDQKAELESQVELLQSHGQRLQKRVSELESAIKSKREVLKELVEKESDGSPGREAELQVEDLRETLRACSPRETVCLTARSNEDGDLRLDGSVSERHLPPHTSVRCSGTSDSVTNSVRHYISAEGFSIKNAKEFLLRQTRSMQKRQSALKAAKQQWRHDMQESQEAVRDPDSSQILEDVRRNLEEEAKQLEEMKLAMRKSQVLLKKKEEKLSQLESSLLEELSDEDTLKGAACKKVVTFDLSDSEDTSSLVSTDVPQPKLDFKLNPPFPHLDKIQHLTDSLQRITSDLNGVLGILGSLSSQQPPPFTSTPVPVLPREGLPLSAYSSLARAQAAGPFVPPAGAPLVNQWAWSTSASPDPAALASQSVDNMLMEKWCKYFPGGVPLLCGTPAPLDSKLGYVPAGEQISLFQRSQLRGPEPGRMSVQGMIEANKKWLENFRRDSKSPLFPGAPAPSTSSSGLVQLALDENNQIKVYHY</sequence>
<dbReference type="AlphaFoldDB" id="A0A8D0L4D2"/>
<name>A0A8D0L4D2_SPHPU</name>
<keyword evidence="8" id="KW-1185">Reference proteome</keyword>
<dbReference type="Ensembl" id="ENSSPUT00000007124.1">
    <property type="protein sequence ID" value="ENSSPUP00000006699.1"/>
    <property type="gene ID" value="ENSSPUG00000005118.1"/>
</dbReference>
<feature type="region of interest" description="Disordered" evidence="6">
    <location>
        <begin position="1"/>
        <end position="25"/>
    </location>
</feature>
<comment type="subcellular location">
    <subcellularLocation>
        <location evidence="1">Cytoplasm</location>
    </subcellularLocation>
</comment>
<accession>A0A8D0L4D2</accession>
<keyword evidence="4 5" id="KW-0175">Coiled coil</keyword>
<dbReference type="PANTHER" id="PTHR18902:SF27">
    <property type="entry name" value="CENTROSOMAL PROTEIN OF 164 KDA"/>
    <property type="match status" value="1"/>
</dbReference>
<evidence type="ECO:0000256" key="5">
    <source>
        <dbReference type="SAM" id="Coils"/>
    </source>
</evidence>
<organism evidence="7 8">
    <name type="scientific">Sphenodon punctatus</name>
    <name type="common">Tuatara</name>
    <name type="synonym">Hatteria punctata</name>
    <dbReference type="NCBI Taxonomy" id="8508"/>
    <lineage>
        <taxon>Eukaryota</taxon>
        <taxon>Metazoa</taxon>
        <taxon>Chordata</taxon>
        <taxon>Craniata</taxon>
        <taxon>Vertebrata</taxon>
        <taxon>Euteleostomi</taxon>
        <taxon>Lepidosauria</taxon>
        <taxon>Sphenodontia</taxon>
        <taxon>Sphenodontidae</taxon>
        <taxon>Sphenodon</taxon>
    </lineage>
</organism>
<dbReference type="GO" id="GO:0005813">
    <property type="term" value="C:centrosome"/>
    <property type="evidence" value="ECO:0007669"/>
    <property type="project" value="TreeGrafter"/>
</dbReference>
<feature type="region of interest" description="Disordered" evidence="6">
    <location>
        <begin position="53"/>
        <end position="73"/>
    </location>
</feature>